<sequence>MSLDVPSRNTRSRRLGMGGAKATDSSKDSAAQDKPLSYDEVCSSHPLRDAAIPHTVPIANASSKAAVGTVGSISVAHKGQTTGVGPGLVSQSGNNPTGSANADKVSSEDVNWSNVDEINENSSGLSSAPDSEYDKTQKDFFKPDKLTKEQKATVKAAEQGMTPAQHEIINN</sequence>
<reference evidence="1" key="1">
    <citation type="submission" date="2022-09" db="EMBL/GenBank/DDBJ databases">
        <title>A Global Phylogenomic Analysis of the Shiitake Genus Lentinula.</title>
        <authorList>
            <consortium name="DOE Joint Genome Institute"/>
            <person name="Sierra-Patev S."/>
            <person name="Min B."/>
            <person name="Naranjo-Ortiz M."/>
            <person name="Looney B."/>
            <person name="Konkel Z."/>
            <person name="Slot J.C."/>
            <person name="Sakamoto Y."/>
            <person name="Steenwyk J.L."/>
            <person name="Rokas A."/>
            <person name="Carro J."/>
            <person name="Camarero S."/>
            <person name="Ferreira P."/>
            <person name="Molpeceres G."/>
            <person name="Ruiz-Duenas F.J."/>
            <person name="Serrano A."/>
            <person name="Henrissat B."/>
            <person name="Drula E."/>
            <person name="Hughes K.W."/>
            <person name="Mata J.L."/>
            <person name="Ishikawa N.K."/>
            <person name="Vargas-Isla R."/>
            <person name="Ushijima S."/>
            <person name="Smith C.A."/>
            <person name="Ahrendt S."/>
            <person name="Andreopoulos W."/>
            <person name="He G."/>
            <person name="Labutti K."/>
            <person name="Lipzen A."/>
            <person name="Ng V."/>
            <person name="Riley R."/>
            <person name="Sandor L."/>
            <person name="Barry K."/>
            <person name="Martinez A.T."/>
            <person name="Xiao Y."/>
            <person name="Gibbons J.G."/>
            <person name="Terashima K."/>
            <person name="Grigoriev I.V."/>
            <person name="Hibbett D.S."/>
        </authorList>
    </citation>
    <scope>NUCLEOTIDE SEQUENCE</scope>
    <source>
        <strain evidence="1">TMI1499</strain>
    </source>
</reference>
<evidence type="ECO:0000313" key="1">
    <source>
        <dbReference type="EMBL" id="KAJ3808565.1"/>
    </source>
</evidence>
<protein>
    <submittedName>
        <fullName evidence="1">Uncharacterized protein</fullName>
    </submittedName>
</protein>
<gene>
    <name evidence="1" type="ORF">F5876DRAFT_67164</name>
</gene>
<dbReference type="EMBL" id="MU795213">
    <property type="protein sequence ID" value="KAJ3808565.1"/>
    <property type="molecule type" value="Genomic_DNA"/>
</dbReference>
<name>A0ACC1TUW3_9AGAR</name>
<dbReference type="Proteomes" id="UP001163835">
    <property type="component" value="Unassembled WGS sequence"/>
</dbReference>
<comment type="caution">
    <text evidence="1">The sequence shown here is derived from an EMBL/GenBank/DDBJ whole genome shotgun (WGS) entry which is preliminary data.</text>
</comment>
<evidence type="ECO:0000313" key="2">
    <source>
        <dbReference type="Proteomes" id="UP001163835"/>
    </source>
</evidence>
<proteinExistence type="predicted"/>
<accession>A0ACC1TUW3</accession>
<keyword evidence="2" id="KW-1185">Reference proteome</keyword>
<organism evidence="1 2">
    <name type="scientific">Lentinula aff. lateritia</name>
    <dbReference type="NCBI Taxonomy" id="2804960"/>
    <lineage>
        <taxon>Eukaryota</taxon>
        <taxon>Fungi</taxon>
        <taxon>Dikarya</taxon>
        <taxon>Basidiomycota</taxon>
        <taxon>Agaricomycotina</taxon>
        <taxon>Agaricomycetes</taxon>
        <taxon>Agaricomycetidae</taxon>
        <taxon>Agaricales</taxon>
        <taxon>Marasmiineae</taxon>
        <taxon>Omphalotaceae</taxon>
        <taxon>Lentinula</taxon>
    </lineage>
</organism>